<feature type="coiled-coil region" evidence="1">
    <location>
        <begin position="158"/>
        <end position="185"/>
    </location>
</feature>
<organism evidence="4">
    <name type="scientific">Chaetoceros debilis</name>
    <dbReference type="NCBI Taxonomy" id="122233"/>
    <lineage>
        <taxon>Eukaryota</taxon>
        <taxon>Sar</taxon>
        <taxon>Stramenopiles</taxon>
        <taxon>Ochrophyta</taxon>
        <taxon>Bacillariophyta</taxon>
        <taxon>Coscinodiscophyceae</taxon>
        <taxon>Chaetocerotophycidae</taxon>
        <taxon>Chaetocerotales</taxon>
        <taxon>Chaetocerotaceae</taxon>
        <taxon>Chaetoceros</taxon>
    </lineage>
</organism>
<dbReference type="SUPFAM" id="SSF57959">
    <property type="entry name" value="Leucine zipper domain"/>
    <property type="match status" value="1"/>
</dbReference>
<name>A0A7S3PZX7_9STRA</name>
<evidence type="ECO:0000259" key="3">
    <source>
        <dbReference type="PROSITE" id="PS50217"/>
    </source>
</evidence>
<evidence type="ECO:0000256" key="2">
    <source>
        <dbReference type="SAM" id="MobiDB-lite"/>
    </source>
</evidence>
<sequence length="475" mass="50072">MANTEAPDLNVSISYLSAGVDGTTNVNRNQAASLPIRKRKQDALLPNDEQSQLPAEKMAKTDGNGADVVAAANPNPADVPGTAYNTDILRLAKEHAASAVAAAPSAESDLKPIKRDGMPKAREVRLEQNRKAARESRRRKKIMIEELQRSVVFFSRANGTLKQQNDELQRLLLAAQSKVQAFESTNAANVAAAAAAAAANANSAQAPAAQHPSQVGHQQQQNQNVNQFTSNDDLVNKEHRQVQAQEAVASAQAQAQQAAQAAATQAIFQNQGFPPAAARAAAQTFSAGPAPSQSAMPNNTNINQIPNGVVEPTPLAVNTVNEAQLPSPAPIAVNPAAAAQMQMWPLFMQMGAANAQAPAPVGMNSQVQPANVNVNGEATNNVNVNNNMNGNMNAAQAQAPPTAQAVAVQNALLQQLSQQMQQGFANANANNMFQNAFMNQAQAQHPQQQQQPVSVTNNVVATEYNTIDPSTVADN</sequence>
<dbReference type="CDD" id="cd14686">
    <property type="entry name" value="bZIP"/>
    <property type="match status" value="1"/>
</dbReference>
<gene>
    <name evidence="4" type="ORF">CDEB00056_LOCUS6082</name>
</gene>
<keyword evidence="1" id="KW-0175">Coiled coil</keyword>
<dbReference type="Pfam" id="PF00170">
    <property type="entry name" value="bZIP_1"/>
    <property type="match status" value="1"/>
</dbReference>
<accession>A0A7S3PZX7</accession>
<dbReference type="PROSITE" id="PS50217">
    <property type="entry name" value="BZIP"/>
    <property type="match status" value="1"/>
</dbReference>
<dbReference type="AlphaFoldDB" id="A0A7S3PZX7"/>
<dbReference type="GO" id="GO:0003700">
    <property type="term" value="F:DNA-binding transcription factor activity"/>
    <property type="evidence" value="ECO:0007669"/>
    <property type="project" value="InterPro"/>
</dbReference>
<dbReference type="InterPro" id="IPR004827">
    <property type="entry name" value="bZIP"/>
</dbReference>
<dbReference type="InterPro" id="IPR046347">
    <property type="entry name" value="bZIP_sf"/>
</dbReference>
<feature type="domain" description="BZIP" evidence="3">
    <location>
        <begin position="119"/>
        <end position="182"/>
    </location>
</feature>
<evidence type="ECO:0000313" key="4">
    <source>
        <dbReference type="EMBL" id="CAE0461241.1"/>
    </source>
</evidence>
<dbReference type="EMBL" id="HBIO01008013">
    <property type="protein sequence ID" value="CAE0461241.1"/>
    <property type="molecule type" value="Transcribed_RNA"/>
</dbReference>
<dbReference type="PROSITE" id="PS00036">
    <property type="entry name" value="BZIP_BASIC"/>
    <property type="match status" value="1"/>
</dbReference>
<reference evidence="4" key="1">
    <citation type="submission" date="2021-01" db="EMBL/GenBank/DDBJ databases">
        <authorList>
            <person name="Corre E."/>
            <person name="Pelletier E."/>
            <person name="Niang G."/>
            <person name="Scheremetjew M."/>
            <person name="Finn R."/>
            <person name="Kale V."/>
            <person name="Holt S."/>
            <person name="Cochrane G."/>
            <person name="Meng A."/>
            <person name="Brown T."/>
            <person name="Cohen L."/>
        </authorList>
    </citation>
    <scope>NUCLEOTIDE SEQUENCE</scope>
    <source>
        <strain evidence="4">MM31A-1</strain>
    </source>
</reference>
<dbReference type="Gene3D" id="1.20.5.170">
    <property type="match status" value="1"/>
</dbReference>
<proteinExistence type="predicted"/>
<feature type="region of interest" description="Disordered" evidence="2">
    <location>
        <begin position="31"/>
        <end position="57"/>
    </location>
</feature>
<protein>
    <recommendedName>
        <fullName evidence="3">BZIP domain-containing protein</fullName>
    </recommendedName>
</protein>
<dbReference type="SMART" id="SM00338">
    <property type="entry name" value="BRLZ"/>
    <property type="match status" value="1"/>
</dbReference>
<evidence type="ECO:0000256" key="1">
    <source>
        <dbReference type="SAM" id="Coils"/>
    </source>
</evidence>